<sequence>MLRTCVLVCLIGFAVSSPPVSKTREQIQAFREALENSRTDAAQQQAILRAMGWVEHFSCVRFRLRRPNEQNYVLITGRPTGCYARVGYHATGHIHVLNLARAEPGRGCLNNIVIIHELLHNLGFFHMQSAYERYNYVRINWNNIAPGMAHNFYRLQRNQVNLLGLPYEYHSSMHYSTHAFSINRQPTIVATRSFPGTMGHMVYVTHWDWVRLRRHYNCPGAWDERQIQEVKEEVERTLPLMIAVPTTDDVQEDNNDSEINIVDVNEN</sequence>
<proteinExistence type="predicted"/>
<dbReference type="OrthoDB" id="291007at2759"/>
<dbReference type="InterPro" id="IPR001506">
    <property type="entry name" value="Peptidase_M12A"/>
</dbReference>
<dbReference type="EC" id="3.4.24.-" evidence="2"/>
<dbReference type="Gene3D" id="3.40.390.10">
    <property type="entry name" value="Collagenase (Catalytic Domain)"/>
    <property type="match status" value="1"/>
</dbReference>
<feature type="signal peptide" evidence="2">
    <location>
        <begin position="1"/>
        <end position="16"/>
    </location>
</feature>
<dbReference type="InterPro" id="IPR034035">
    <property type="entry name" value="Astacin-like_dom"/>
</dbReference>
<reference evidence="4" key="1">
    <citation type="submission" date="2022-03" db="EMBL/GenBank/DDBJ databases">
        <authorList>
            <person name="Lindestad O."/>
        </authorList>
    </citation>
    <scope>NUCLEOTIDE SEQUENCE</scope>
</reference>
<dbReference type="GO" id="GO:0008270">
    <property type="term" value="F:zinc ion binding"/>
    <property type="evidence" value="ECO:0007669"/>
    <property type="project" value="UniProtKB-UniRule"/>
</dbReference>
<dbReference type="PANTHER" id="PTHR10127:SF814">
    <property type="entry name" value="MEPRIN A SUBUNIT BETA"/>
    <property type="match status" value="1"/>
</dbReference>
<feature type="domain" description="Peptidase M12A" evidence="3">
    <location>
        <begin position="13"/>
        <end position="219"/>
    </location>
</feature>
<comment type="caution">
    <text evidence="1">Lacks conserved residue(s) required for the propagation of feature annotation.</text>
</comment>
<keyword evidence="5" id="KW-1185">Reference proteome</keyword>
<keyword evidence="1 2" id="KW-0482">Metalloprotease</keyword>
<dbReference type="InterPro" id="IPR024079">
    <property type="entry name" value="MetalloPept_cat_dom_sf"/>
</dbReference>
<dbReference type="GO" id="GO:0006508">
    <property type="term" value="P:proteolysis"/>
    <property type="evidence" value="ECO:0007669"/>
    <property type="project" value="UniProtKB-KW"/>
</dbReference>
<dbReference type="SUPFAM" id="SSF55486">
    <property type="entry name" value="Metalloproteases ('zincins'), catalytic domain"/>
    <property type="match status" value="1"/>
</dbReference>
<dbReference type="InterPro" id="IPR006026">
    <property type="entry name" value="Peptidase_Metallo"/>
</dbReference>
<dbReference type="PRINTS" id="PR00480">
    <property type="entry name" value="ASTACIN"/>
</dbReference>
<dbReference type="EMBL" id="CAKXAJ010026001">
    <property type="protein sequence ID" value="CAH2250016.1"/>
    <property type="molecule type" value="Genomic_DNA"/>
</dbReference>
<dbReference type="Pfam" id="PF01400">
    <property type="entry name" value="Astacin"/>
    <property type="match status" value="1"/>
</dbReference>
<feature type="binding site" evidence="1">
    <location>
        <position position="120"/>
    </location>
    <ligand>
        <name>Zn(2+)</name>
        <dbReference type="ChEBI" id="CHEBI:29105"/>
        <note>catalytic</note>
    </ligand>
</feature>
<dbReference type="CDD" id="cd04280">
    <property type="entry name" value="ZnMc_astacin_like"/>
    <property type="match status" value="1"/>
</dbReference>
<protein>
    <recommendedName>
        <fullName evidence="2">Metalloendopeptidase</fullName>
        <ecNumber evidence="2">3.4.24.-</ecNumber>
    </recommendedName>
</protein>
<keyword evidence="1 2" id="KW-0645">Protease</keyword>
<dbReference type="AlphaFoldDB" id="A0A8S4S864"/>
<evidence type="ECO:0000313" key="5">
    <source>
        <dbReference type="Proteomes" id="UP000838756"/>
    </source>
</evidence>
<evidence type="ECO:0000256" key="2">
    <source>
        <dbReference type="RuleBase" id="RU361183"/>
    </source>
</evidence>
<keyword evidence="2" id="KW-0732">Signal</keyword>
<feature type="binding site" evidence="1">
    <location>
        <position position="116"/>
    </location>
    <ligand>
        <name>Zn(2+)</name>
        <dbReference type="ChEBI" id="CHEBI:29105"/>
        <note>catalytic</note>
    </ligand>
</feature>
<feature type="chain" id="PRO_5035958711" description="Metalloendopeptidase" evidence="2">
    <location>
        <begin position="17"/>
        <end position="267"/>
    </location>
</feature>
<keyword evidence="1 2" id="KW-0378">Hydrolase</keyword>
<accession>A0A8S4S864</accession>
<evidence type="ECO:0000256" key="1">
    <source>
        <dbReference type="PROSITE-ProRule" id="PRU01211"/>
    </source>
</evidence>
<dbReference type="GO" id="GO:0004222">
    <property type="term" value="F:metalloendopeptidase activity"/>
    <property type="evidence" value="ECO:0007669"/>
    <property type="project" value="UniProtKB-UniRule"/>
</dbReference>
<keyword evidence="1 2" id="KW-0479">Metal-binding</keyword>
<organism evidence="4 5">
    <name type="scientific">Pararge aegeria aegeria</name>
    <dbReference type="NCBI Taxonomy" id="348720"/>
    <lineage>
        <taxon>Eukaryota</taxon>
        <taxon>Metazoa</taxon>
        <taxon>Ecdysozoa</taxon>
        <taxon>Arthropoda</taxon>
        <taxon>Hexapoda</taxon>
        <taxon>Insecta</taxon>
        <taxon>Pterygota</taxon>
        <taxon>Neoptera</taxon>
        <taxon>Endopterygota</taxon>
        <taxon>Lepidoptera</taxon>
        <taxon>Glossata</taxon>
        <taxon>Ditrysia</taxon>
        <taxon>Papilionoidea</taxon>
        <taxon>Nymphalidae</taxon>
        <taxon>Satyrinae</taxon>
        <taxon>Satyrini</taxon>
        <taxon>Parargina</taxon>
        <taxon>Pararge</taxon>
    </lineage>
</organism>
<feature type="active site" evidence="1">
    <location>
        <position position="117"/>
    </location>
</feature>
<evidence type="ECO:0000313" key="4">
    <source>
        <dbReference type="EMBL" id="CAH2250016.1"/>
    </source>
</evidence>
<evidence type="ECO:0000259" key="3">
    <source>
        <dbReference type="PROSITE" id="PS51864"/>
    </source>
</evidence>
<dbReference type="Proteomes" id="UP000838756">
    <property type="component" value="Unassembled WGS sequence"/>
</dbReference>
<dbReference type="PROSITE" id="PS51864">
    <property type="entry name" value="ASTACIN"/>
    <property type="match status" value="1"/>
</dbReference>
<feature type="binding site" evidence="1">
    <location>
        <position position="126"/>
    </location>
    <ligand>
        <name>Zn(2+)</name>
        <dbReference type="ChEBI" id="CHEBI:29105"/>
        <note>catalytic</note>
    </ligand>
</feature>
<dbReference type="PANTHER" id="PTHR10127">
    <property type="entry name" value="DISCOIDIN, CUB, EGF, LAMININ , AND ZINC METALLOPROTEASE DOMAIN CONTAINING"/>
    <property type="match status" value="1"/>
</dbReference>
<keyword evidence="1 2" id="KW-0862">Zinc</keyword>
<comment type="cofactor">
    <cofactor evidence="1 2">
        <name>Zn(2+)</name>
        <dbReference type="ChEBI" id="CHEBI:29105"/>
    </cofactor>
    <text evidence="1 2">Binds 1 zinc ion per subunit.</text>
</comment>
<name>A0A8S4S864_9NEOP</name>
<dbReference type="SMART" id="SM00235">
    <property type="entry name" value="ZnMc"/>
    <property type="match status" value="1"/>
</dbReference>
<comment type="caution">
    <text evidence="4">The sequence shown here is derived from an EMBL/GenBank/DDBJ whole genome shotgun (WGS) entry which is preliminary data.</text>
</comment>
<gene>
    <name evidence="4" type="primary">jg12858</name>
    <name evidence="4" type="ORF">PAEG_LOCUS22006</name>
</gene>